<dbReference type="PANTHER" id="PTHR30472:SF25">
    <property type="entry name" value="ABC TRANSPORTER PERMEASE PROTEIN MJ0876-RELATED"/>
    <property type="match status" value="1"/>
</dbReference>
<evidence type="ECO:0000313" key="10">
    <source>
        <dbReference type="Proteomes" id="UP000662747"/>
    </source>
</evidence>
<evidence type="ECO:0000256" key="5">
    <source>
        <dbReference type="ARBA" id="ARBA00022692"/>
    </source>
</evidence>
<sequence>MSGAPTPPSSERAYGFRASRVLALLVAFLALAFVAFALAVRFGLQPISLIAALTDPASTDALVFNSIRLPRALLGAIVGAGLAASGTTLQGLLRNPLADPFVLGVSGGAALGATLALTLGLATVGEAAPGMGDALARLSAPALFAFLGAGASILFVLSASRGAAGRAPYAALLTGVIFNSFASAAITLLKTLSAPDRLGEILYWLVGALNIEHGDTLALSALLQAGAIGVMWALSGRLNLLSLGDDDATSLGVPVAATRRWLLLASSASVAGAVALTGLIGFVGLIVPHLLRLVFGPDQRLLVPLSALGGAAFLLLSDLVARLAFPLFNQDLPVGVVTALLGGPLFLVLLRRRTRLGQV</sequence>
<dbReference type="EMBL" id="CP071090">
    <property type="protein sequence ID" value="QSQ22703.1"/>
    <property type="molecule type" value="Genomic_DNA"/>
</dbReference>
<comment type="subcellular location">
    <subcellularLocation>
        <location evidence="1">Cell membrane</location>
        <topology evidence="1">Multi-pass membrane protein</topology>
    </subcellularLocation>
</comment>
<feature type="transmembrane region" description="Helical" evidence="8">
    <location>
        <begin position="301"/>
        <end position="320"/>
    </location>
</feature>
<feature type="transmembrane region" description="Helical" evidence="8">
    <location>
        <begin position="134"/>
        <end position="157"/>
    </location>
</feature>
<dbReference type="Proteomes" id="UP000662747">
    <property type="component" value="Chromosome"/>
</dbReference>
<evidence type="ECO:0000256" key="8">
    <source>
        <dbReference type="SAM" id="Phobius"/>
    </source>
</evidence>
<feature type="transmembrane region" description="Helical" evidence="8">
    <location>
        <begin position="20"/>
        <end position="40"/>
    </location>
</feature>
<dbReference type="CDD" id="cd06550">
    <property type="entry name" value="TM_ABC_iron-siderophores_like"/>
    <property type="match status" value="1"/>
</dbReference>
<keyword evidence="7 8" id="KW-0472">Membrane</keyword>
<keyword evidence="6 8" id="KW-1133">Transmembrane helix</keyword>
<evidence type="ECO:0000256" key="6">
    <source>
        <dbReference type="ARBA" id="ARBA00022989"/>
    </source>
</evidence>
<feature type="transmembrane region" description="Helical" evidence="8">
    <location>
        <begin position="332"/>
        <end position="350"/>
    </location>
</feature>
<dbReference type="Pfam" id="PF01032">
    <property type="entry name" value="FecCD"/>
    <property type="match status" value="1"/>
</dbReference>
<evidence type="ECO:0000256" key="4">
    <source>
        <dbReference type="ARBA" id="ARBA00022475"/>
    </source>
</evidence>
<organism evidence="9 10">
    <name type="scientific">Pyxidicoccus parkwayensis</name>
    <dbReference type="NCBI Taxonomy" id="2813578"/>
    <lineage>
        <taxon>Bacteria</taxon>
        <taxon>Pseudomonadati</taxon>
        <taxon>Myxococcota</taxon>
        <taxon>Myxococcia</taxon>
        <taxon>Myxococcales</taxon>
        <taxon>Cystobacterineae</taxon>
        <taxon>Myxococcaceae</taxon>
        <taxon>Pyxidicoccus</taxon>
    </lineage>
</organism>
<feature type="transmembrane region" description="Helical" evidence="8">
    <location>
        <begin position="72"/>
        <end position="89"/>
    </location>
</feature>
<keyword evidence="10" id="KW-1185">Reference proteome</keyword>
<keyword evidence="5 8" id="KW-0812">Transmembrane</keyword>
<evidence type="ECO:0000313" key="9">
    <source>
        <dbReference type="EMBL" id="QSQ22703.1"/>
    </source>
</evidence>
<evidence type="ECO:0000256" key="7">
    <source>
        <dbReference type="ARBA" id="ARBA00023136"/>
    </source>
</evidence>
<protein>
    <submittedName>
        <fullName evidence="9">Iron ABC transporter permease</fullName>
    </submittedName>
</protein>
<evidence type="ECO:0000256" key="3">
    <source>
        <dbReference type="ARBA" id="ARBA00022448"/>
    </source>
</evidence>
<feature type="transmembrane region" description="Helical" evidence="8">
    <location>
        <begin position="169"/>
        <end position="189"/>
    </location>
</feature>
<dbReference type="InterPro" id="IPR000522">
    <property type="entry name" value="ABC_transptr_permease_BtuC"/>
</dbReference>
<dbReference type="SUPFAM" id="SSF81345">
    <property type="entry name" value="ABC transporter involved in vitamin B12 uptake, BtuC"/>
    <property type="match status" value="1"/>
</dbReference>
<dbReference type="PANTHER" id="PTHR30472">
    <property type="entry name" value="FERRIC ENTEROBACTIN TRANSPORT SYSTEM PERMEASE PROTEIN"/>
    <property type="match status" value="1"/>
</dbReference>
<comment type="similarity">
    <text evidence="2">Belongs to the binding-protein-dependent transport system permease family. FecCD subfamily.</text>
</comment>
<name>A0ABX7P1U1_9BACT</name>
<proteinExistence type="inferred from homology"/>
<feature type="transmembrane region" description="Helical" evidence="8">
    <location>
        <begin position="261"/>
        <end position="289"/>
    </location>
</feature>
<dbReference type="InterPro" id="IPR037294">
    <property type="entry name" value="ABC_BtuC-like"/>
</dbReference>
<dbReference type="RefSeq" id="WP_206724279.1">
    <property type="nucleotide sequence ID" value="NZ_CP071090.1"/>
</dbReference>
<evidence type="ECO:0000256" key="2">
    <source>
        <dbReference type="ARBA" id="ARBA00007935"/>
    </source>
</evidence>
<gene>
    <name evidence="9" type="ORF">JY651_47675</name>
</gene>
<dbReference type="Gene3D" id="1.10.3470.10">
    <property type="entry name" value="ABC transporter involved in vitamin B12 uptake, BtuC"/>
    <property type="match status" value="1"/>
</dbReference>
<accession>A0ABX7P1U1</accession>
<reference evidence="9 10" key="1">
    <citation type="submission" date="2021-02" db="EMBL/GenBank/DDBJ databases">
        <title>De Novo genome assembly of isolated myxobacteria.</title>
        <authorList>
            <person name="Stevens D.C."/>
        </authorList>
    </citation>
    <scope>NUCLEOTIDE SEQUENCE [LARGE SCALE GENOMIC DNA]</scope>
    <source>
        <strain evidence="10">SCPEA02</strain>
    </source>
</reference>
<keyword evidence="3" id="KW-0813">Transport</keyword>
<feature type="transmembrane region" description="Helical" evidence="8">
    <location>
        <begin position="101"/>
        <end position="122"/>
    </location>
</feature>
<keyword evidence="4" id="KW-1003">Cell membrane</keyword>
<evidence type="ECO:0000256" key="1">
    <source>
        <dbReference type="ARBA" id="ARBA00004651"/>
    </source>
</evidence>